<protein>
    <submittedName>
        <fullName evidence="1">5-methylcytosine-specific restriction endonuclease system specificity protein McrC</fullName>
    </submittedName>
</protein>
<keyword evidence="1" id="KW-0378">Hydrolase</keyword>
<dbReference type="RefSeq" id="WP_070504459.1">
    <property type="nucleotide sequence ID" value="NZ_JAASJD010000003.1"/>
</dbReference>
<dbReference type="AlphaFoldDB" id="A0A2N6QHL4"/>
<dbReference type="GO" id="GO:0004519">
    <property type="term" value="F:endonuclease activity"/>
    <property type="evidence" value="ECO:0007669"/>
    <property type="project" value="UniProtKB-KW"/>
</dbReference>
<dbReference type="Pfam" id="PF10117">
    <property type="entry name" value="McrBC"/>
    <property type="match status" value="1"/>
</dbReference>
<dbReference type="InterPro" id="IPR019292">
    <property type="entry name" value="McrC"/>
</dbReference>
<proteinExistence type="predicted"/>
<dbReference type="EMBL" id="PNGG01000003">
    <property type="protein sequence ID" value="PMC19016.1"/>
    <property type="molecule type" value="Genomic_DNA"/>
</dbReference>
<sequence>MIKINNIYYMLSYAFTVLKEDRYKNLATEDFENSTELYAAILIRGLSNQVKRGLHHEYIEEEDALSTIRGKINVTRSIKDLDIVNKRLHCSFDEYSPNNYMNQIIKTTLTLLLKSDIPKKRKKEIKRLTFYFEQVDTLNYRKINWNLRFTSNNRTYKMLISICNLIIEGLIQTTREGNKQFMDFVDEQRMSRLYEKFILEYYKKEFPELSVSASHIPWVVDDGITTMLPLMKSDIMLSYKGEYLIIDAKYYGKTVQNFYNTPKMHSGNLYQIFTYVKNLDVSSNTKTKKVSGMLLYAKTDEAVTPNQTFQMSGNQISVTTLDLGGDFFKIEEKLNQIVDNHFERN</sequence>
<organism evidence="1 2">
    <name type="scientific">Staphylococcus pettenkoferi</name>
    <dbReference type="NCBI Taxonomy" id="170573"/>
    <lineage>
        <taxon>Bacteria</taxon>
        <taxon>Bacillati</taxon>
        <taxon>Bacillota</taxon>
        <taxon>Bacilli</taxon>
        <taxon>Bacillales</taxon>
        <taxon>Staphylococcaceae</taxon>
        <taxon>Staphylococcus</taxon>
    </lineage>
</organism>
<dbReference type="InterPro" id="IPR014407">
    <property type="entry name" value="McrC_bac"/>
</dbReference>
<keyword evidence="1" id="KW-0540">Nuclease</keyword>
<accession>A0A2N6QHL4</accession>
<dbReference type="PANTHER" id="PTHR38733:SF1">
    <property type="entry name" value="TYPE IV METHYL-DIRECTED RESTRICTION ENZYME ECOKMCRBC"/>
    <property type="match status" value="1"/>
</dbReference>
<dbReference type="GO" id="GO:0009307">
    <property type="term" value="P:DNA restriction-modification system"/>
    <property type="evidence" value="ECO:0007669"/>
    <property type="project" value="InterPro"/>
</dbReference>
<name>A0A2N6QHL4_9STAP</name>
<evidence type="ECO:0000313" key="1">
    <source>
        <dbReference type="EMBL" id="PMC19016.1"/>
    </source>
</evidence>
<dbReference type="Proteomes" id="UP000235748">
    <property type="component" value="Unassembled WGS sequence"/>
</dbReference>
<comment type="caution">
    <text evidence="1">The sequence shown here is derived from an EMBL/GenBank/DDBJ whole genome shotgun (WGS) entry which is preliminary data.</text>
</comment>
<dbReference type="NCBIfam" id="NF007277">
    <property type="entry name" value="PRK09736.1"/>
    <property type="match status" value="1"/>
</dbReference>
<keyword evidence="1" id="KW-0255">Endonuclease</keyword>
<evidence type="ECO:0000313" key="2">
    <source>
        <dbReference type="Proteomes" id="UP000235748"/>
    </source>
</evidence>
<reference evidence="1 2" key="1">
    <citation type="submission" date="2017-09" db="EMBL/GenBank/DDBJ databases">
        <title>Bacterial strain isolated from the female urinary microbiota.</title>
        <authorList>
            <person name="Thomas-White K."/>
            <person name="Kumar N."/>
            <person name="Forster S."/>
            <person name="Putonti C."/>
            <person name="Lawley T."/>
            <person name="Wolfe A.J."/>
        </authorList>
    </citation>
    <scope>NUCLEOTIDE SEQUENCE [LARGE SCALE GENOMIC DNA]</scope>
    <source>
        <strain evidence="1 2">UMB0834</strain>
    </source>
</reference>
<gene>
    <name evidence="1" type="ORF">CJ235_07035</name>
</gene>
<dbReference type="PIRSF" id="PIRSF003109">
    <property type="entry name" value="McrC"/>
    <property type="match status" value="1"/>
</dbReference>
<dbReference type="STRING" id="170573.GCA_001076995_01709"/>
<dbReference type="PANTHER" id="PTHR38733">
    <property type="entry name" value="PROTEIN MCRC"/>
    <property type="match status" value="1"/>
</dbReference>